<proteinExistence type="predicted"/>
<accession>A0A0C9YEN7</accession>
<evidence type="ECO:0000313" key="2">
    <source>
        <dbReference type="EMBL" id="KIK15021.1"/>
    </source>
</evidence>
<feature type="compositionally biased region" description="Basic residues" evidence="1">
    <location>
        <begin position="560"/>
        <end position="572"/>
    </location>
</feature>
<reference evidence="2 3" key="1">
    <citation type="submission" date="2014-04" db="EMBL/GenBank/DDBJ databases">
        <authorList>
            <consortium name="DOE Joint Genome Institute"/>
            <person name="Kuo A."/>
            <person name="Kohler A."/>
            <person name="Costa M.D."/>
            <person name="Nagy L.G."/>
            <person name="Floudas D."/>
            <person name="Copeland A."/>
            <person name="Barry K.W."/>
            <person name="Cichocki N."/>
            <person name="Veneault-Fourrey C."/>
            <person name="LaButti K."/>
            <person name="Lindquist E.A."/>
            <person name="Lipzen A."/>
            <person name="Lundell T."/>
            <person name="Morin E."/>
            <person name="Murat C."/>
            <person name="Sun H."/>
            <person name="Tunlid A."/>
            <person name="Henrissat B."/>
            <person name="Grigoriev I.V."/>
            <person name="Hibbett D.S."/>
            <person name="Martin F."/>
            <person name="Nordberg H.P."/>
            <person name="Cantor M.N."/>
            <person name="Hua S.X."/>
        </authorList>
    </citation>
    <scope>NUCLEOTIDE SEQUENCE [LARGE SCALE GENOMIC DNA]</scope>
    <source>
        <strain evidence="2 3">441</strain>
    </source>
</reference>
<feature type="region of interest" description="Disordered" evidence="1">
    <location>
        <begin position="520"/>
        <end position="572"/>
    </location>
</feature>
<dbReference type="OrthoDB" id="107110at2759"/>
<sequence length="572" mass="64692">MPGQKLMTRAYSDMVKSLDKLFSGAERNKPRFVIALDDAQPLSIRGPEGYRPSTILCRAISVYSGADRADNHSVWVVFSSTALKMAHFAASQGYYDPARISAEGRLIYPPYCQLGWDHRADPLEGTVATKVAQARHIIGYGRAQWKSLQELYNVQDIMGVAISKLSGTSEDKNLSLVVLSQRICLNITLGHPEAVEFVESGVASHLRVCIAITDDRNWSFTTYPSEPFLSCAAASLLHAEGNLDSFLKALEVKILSGMVDVGRSGELASRLLWLLAKDLYVRRTPLQSLVLPAVDGQEWNSELADCQMISVLNYFCFVFGDDFWDRAGKKARKAFKNAFVNFSHWVSMDENIWVSKNRDDQLETNEWTLRHWHRTSAVQCCHNQPLVDKMIPVYFNDCRGESDLSRVSQIFVSDRAQRWSSENELDKITRHHDSIRCDSSRPWVAILADLGLSESEVKVKFSHNPAGGPCLRIYVAAISIKTFPFLCRSQQLPSTLQNIIIHERIPPNGRQHTQILQEQARYGNSSTKRHMKWESWKETSYGSQATGRKRQAVDSSDARMKKKKSLMTRRHS</sequence>
<dbReference type="HOGENOM" id="CLU_009568_3_0_1"/>
<dbReference type="Proteomes" id="UP000054018">
    <property type="component" value="Unassembled WGS sequence"/>
</dbReference>
<name>A0A0C9YEN7_9AGAM</name>
<evidence type="ECO:0000256" key="1">
    <source>
        <dbReference type="SAM" id="MobiDB-lite"/>
    </source>
</evidence>
<dbReference type="PANTHER" id="PTHR33266:SF1">
    <property type="entry name" value="F-BOX DOMAIN-CONTAINING PROTEIN"/>
    <property type="match status" value="1"/>
</dbReference>
<dbReference type="AlphaFoldDB" id="A0A0C9YEN7"/>
<dbReference type="STRING" id="765257.A0A0C9YEN7"/>
<reference evidence="3" key="2">
    <citation type="submission" date="2015-01" db="EMBL/GenBank/DDBJ databases">
        <title>Evolutionary Origins and Diversification of the Mycorrhizal Mutualists.</title>
        <authorList>
            <consortium name="DOE Joint Genome Institute"/>
            <consortium name="Mycorrhizal Genomics Consortium"/>
            <person name="Kohler A."/>
            <person name="Kuo A."/>
            <person name="Nagy L.G."/>
            <person name="Floudas D."/>
            <person name="Copeland A."/>
            <person name="Barry K.W."/>
            <person name="Cichocki N."/>
            <person name="Veneault-Fourrey C."/>
            <person name="LaButti K."/>
            <person name="Lindquist E.A."/>
            <person name="Lipzen A."/>
            <person name="Lundell T."/>
            <person name="Morin E."/>
            <person name="Murat C."/>
            <person name="Riley R."/>
            <person name="Ohm R."/>
            <person name="Sun H."/>
            <person name="Tunlid A."/>
            <person name="Henrissat B."/>
            <person name="Grigoriev I.V."/>
            <person name="Hibbett D.S."/>
            <person name="Martin F."/>
        </authorList>
    </citation>
    <scope>NUCLEOTIDE SEQUENCE [LARGE SCALE GENOMIC DNA]</scope>
    <source>
        <strain evidence="3">441</strain>
    </source>
</reference>
<gene>
    <name evidence="2" type="ORF">PISMIDRAFT_337486</name>
</gene>
<keyword evidence="3" id="KW-1185">Reference proteome</keyword>
<evidence type="ECO:0000313" key="3">
    <source>
        <dbReference type="Proteomes" id="UP000054018"/>
    </source>
</evidence>
<protein>
    <submittedName>
        <fullName evidence="2">Uncharacterized protein</fullName>
    </submittedName>
</protein>
<dbReference type="EMBL" id="KN833910">
    <property type="protein sequence ID" value="KIK15021.1"/>
    <property type="molecule type" value="Genomic_DNA"/>
</dbReference>
<dbReference type="PANTHER" id="PTHR33266">
    <property type="entry name" value="CHROMOSOME 15, WHOLE GENOME SHOTGUN SEQUENCE"/>
    <property type="match status" value="1"/>
</dbReference>
<organism evidence="2 3">
    <name type="scientific">Pisolithus microcarpus 441</name>
    <dbReference type="NCBI Taxonomy" id="765257"/>
    <lineage>
        <taxon>Eukaryota</taxon>
        <taxon>Fungi</taxon>
        <taxon>Dikarya</taxon>
        <taxon>Basidiomycota</taxon>
        <taxon>Agaricomycotina</taxon>
        <taxon>Agaricomycetes</taxon>
        <taxon>Agaricomycetidae</taxon>
        <taxon>Boletales</taxon>
        <taxon>Sclerodermatineae</taxon>
        <taxon>Pisolithaceae</taxon>
        <taxon>Pisolithus</taxon>
    </lineage>
</organism>